<dbReference type="PANTHER" id="PTHR22993">
    <property type="entry name" value="FORMAMIDOPYRIMIDINE-DNA GLYCOSYLASE"/>
    <property type="match status" value="1"/>
</dbReference>
<evidence type="ECO:0000256" key="5">
    <source>
        <dbReference type="ARBA" id="ARBA00023125"/>
    </source>
</evidence>
<keyword evidence="9" id="KW-0326">Glycosidase</keyword>
<dbReference type="AlphaFoldDB" id="A7SEV1"/>
<evidence type="ECO:0000256" key="1">
    <source>
        <dbReference type="ARBA" id="ARBA00009409"/>
    </source>
</evidence>
<dbReference type="InterPro" id="IPR015371">
    <property type="entry name" value="Endonuclease-VIII_DNA-bd"/>
</dbReference>
<feature type="domain" description="Formamidopyrimidine-DNA glycosylase catalytic" evidence="10">
    <location>
        <begin position="2"/>
        <end position="129"/>
    </location>
</feature>
<dbReference type="Pfam" id="PF09292">
    <property type="entry name" value="Neil1-DNA_bind"/>
    <property type="match status" value="1"/>
</dbReference>
<dbReference type="InterPro" id="IPR015886">
    <property type="entry name" value="H2TH_FPG"/>
</dbReference>
<dbReference type="GO" id="GO:0006284">
    <property type="term" value="P:base-excision repair"/>
    <property type="evidence" value="ECO:0000318"/>
    <property type="project" value="GO_Central"/>
</dbReference>
<evidence type="ECO:0000313" key="12">
    <source>
        <dbReference type="Proteomes" id="UP000001593"/>
    </source>
</evidence>
<evidence type="ECO:0000256" key="3">
    <source>
        <dbReference type="ARBA" id="ARBA00022763"/>
    </source>
</evidence>
<sequence>MPEGPELHKAALLVNTMCKGRVFTGKIKKSAANYKNPEVEHNYKEYTIRAESRGKEMAVILSGYPLANDKKRAKKNGDLRILFRFGMSGRFQFGPVDEMHKHAHLNFYTKTEKKDKGLVLSFVDVRRFGGWQVKDTWSEDRGPDPMFEYQAFRENVLNNLDSSVFNKPLCEVLHNQRYFNGIGNYLRAEIIFRSGIPPFTCARDVLESLQVYPEEKKPCTPDLLELCHLVPREVVNLPGVGYEPSGSYSGYSRFQEWLQCYYNTDLNNLVDHDGRTMWFKGKPGPLAPKG</sequence>
<dbReference type="SUPFAM" id="SSF46946">
    <property type="entry name" value="S13-like H2TH domain"/>
    <property type="match status" value="1"/>
</dbReference>
<evidence type="ECO:0000256" key="7">
    <source>
        <dbReference type="ARBA" id="ARBA00023239"/>
    </source>
</evidence>
<accession>A7SEV1</accession>
<dbReference type="Gene3D" id="1.10.8.50">
    <property type="match status" value="1"/>
</dbReference>
<evidence type="ECO:0000256" key="8">
    <source>
        <dbReference type="ARBA" id="ARBA00023268"/>
    </source>
</evidence>
<keyword evidence="3" id="KW-0227">DNA damage</keyword>
<keyword evidence="4" id="KW-0378">Hydrolase</keyword>
<dbReference type="Gene3D" id="3.20.190.10">
    <property type="entry name" value="MutM-like, N-terminal"/>
    <property type="match status" value="1"/>
</dbReference>
<dbReference type="OrthoDB" id="5966338at2759"/>
<dbReference type="GO" id="GO:0140078">
    <property type="term" value="F:class I DNA-(apurinic or apyrimidinic site) endonuclease activity"/>
    <property type="evidence" value="ECO:0007669"/>
    <property type="project" value="UniProtKB-EC"/>
</dbReference>
<dbReference type="GO" id="GO:0005634">
    <property type="term" value="C:nucleus"/>
    <property type="evidence" value="ECO:0000318"/>
    <property type="project" value="GO_Central"/>
</dbReference>
<dbReference type="PANTHER" id="PTHR22993:SF27">
    <property type="entry name" value="ENDONUCLEASE 8-LIKE 1"/>
    <property type="match status" value="1"/>
</dbReference>
<evidence type="ECO:0000256" key="2">
    <source>
        <dbReference type="ARBA" id="ARBA00012720"/>
    </source>
</evidence>
<evidence type="ECO:0000259" key="10">
    <source>
        <dbReference type="PROSITE" id="PS51068"/>
    </source>
</evidence>
<dbReference type="PROSITE" id="PS51068">
    <property type="entry name" value="FPG_CAT"/>
    <property type="match status" value="1"/>
</dbReference>
<dbReference type="InterPro" id="IPR035937">
    <property type="entry name" value="FPG_N"/>
</dbReference>
<dbReference type="InParanoid" id="A7SEV1"/>
<dbReference type="GO" id="GO:0003906">
    <property type="term" value="F:DNA-(apurinic or apyrimidinic site) endonuclease activity"/>
    <property type="evidence" value="ECO:0000318"/>
    <property type="project" value="GO_Central"/>
</dbReference>
<evidence type="ECO:0000256" key="4">
    <source>
        <dbReference type="ARBA" id="ARBA00022801"/>
    </source>
</evidence>
<dbReference type="Proteomes" id="UP000001593">
    <property type="component" value="Unassembled WGS sequence"/>
</dbReference>
<dbReference type="GO" id="GO:0008270">
    <property type="term" value="F:zinc ion binding"/>
    <property type="evidence" value="ECO:0007669"/>
    <property type="project" value="InterPro"/>
</dbReference>
<dbReference type="CDD" id="cd08967">
    <property type="entry name" value="MeNeil1_N"/>
    <property type="match status" value="1"/>
</dbReference>
<proteinExistence type="inferred from homology"/>
<feature type="non-terminal residue" evidence="11">
    <location>
        <position position="290"/>
    </location>
</feature>
<dbReference type="EMBL" id="DS469639">
    <property type="protein sequence ID" value="EDO37773.1"/>
    <property type="molecule type" value="Genomic_DNA"/>
</dbReference>
<keyword evidence="7" id="KW-0456">Lyase</keyword>
<protein>
    <recommendedName>
        <fullName evidence="2">DNA-(apurinic or apyrimidinic site) lyase</fullName>
        <ecNumber evidence="2">4.2.99.18</ecNumber>
    </recommendedName>
</protein>
<gene>
    <name evidence="11" type="ORF">NEMVEDRAFT_v1g13054</name>
</gene>
<dbReference type="OMA" id="IMFEYKS"/>
<keyword evidence="12" id="KW-1185">Reference proteome</keyword>
<dbReference type="EC" id="4.2.99.18" evidence="2"/>
<dbReference type="SMART" id="SM01232">
    <property type="entry name" value="H2TH"/>
    <property type="match status" value="1"/>
</dbReference>
<dbReference type="GO" id="GO:0019104">
    <property type="term" value="F:DNA N-glycosylase activity"/>
    <property type="evidence" value="ECO:0000318"/>
    <property type="project" value="GO_Central"/>
</dbReference>
<dbReference type="SUPFAM" id="SSF81624">
    <property type="entry name" value="N-terminal domain of MutM-like DNA repair proteins"/>
    <property type="match status" value="1"/>
</dbReference>
<dbReference type="STRING" id="45351.A7SEV1"/>
<keyword evidence="8" id="KW-0511">Multifunctional enzyme</keyword>
<dbReference type="SUPFAM" id="SSF57716">
    <property type="entry name" value="Glucocorticoid receptor-like (DNA-binding domain)"/>
    <property type="match status" value="1"/>
</dbReference>
<organism evidence="11 12">
    <name type="scientific">Nematostella vectensis</name>
    <name type="common">Starlet sea anemone</name>
    <dbReference type="NCBI Taxonomy" id="45351"/>
    <lineage>
        <taxon>Eukaryota</taxon>
        <taxon>Metazoa</taxon>
        <taxon>Cnidaria</taxon>
        <taxon>Anthozoa</taxon>
        <taxon>Hexacorallia</taxon>
        <taxon>Actiniaria</taxon>
        <taxon>Edwardsiidae</taxon>
        <taxon>Nematostella</taxon>
    </lineage>
</organism>
<dbReference type="InterPro" id="IPR012319">
    <property type="entry name" value="FPG_cat"/>
</dbReference>
<dbReference type="eggNOG" id="ENOG502QSPK">
    <property type="taxonomic scope" value="Eukaryota"/>
</dbReference>
<evidence type="ECO:0000313" key="11">
    <source>
        <dbReference type="EMBL" id="EDO37773.1"/>
    </source>
</evidence>
<dbReference type="SMART" id="SM00898">
    <property type="entry name" value="Fapy_DNA_glyco"/>
    <property type="match status" value="1"/>
</dbReference>
<evidence type="ECO:0000256" key="6">
    <source>
        <dbReference type="ARBA" id="ARBA00023204"/>
    </source>
</evidence>
<dbReference type="HOGENOM" id="CLU_051284_0_0_1"/>
<evidence type="ECO:0000256" key="9">
    <source>
        <dbReference type="ARBA" id="ARBA00023295"/>
    </source>
</evidence>
<dbReference type="KEGG" id="nve:5509335"/>
<dbReference type="GO" id="GO:0003684">
    <property type="term" value="F:damaged DNA binding"/>
    <property type="evidence" value="ECO:0007669"/>
    <property type="project" value="InterPro"/>
</dbReference>
<keyword evidence="6" id="KW-0234">DNA repair</keyword>
<name>A7SEV1_NEMVE</name>
<dbReference type="Pfam" id="PF01149">
    <property type="entry name" value="Fapy_DNA_glyco"/>
    <property type="match status" value="1"/>
</dbReference>
<dbReference type="PhylomeDB" id="A7SEV1"/>
<dbReference type="InterPro" id="IPR010979">
    <property type="entry name" value="Ribosomal_uS13-like_H2TH"/>
</dbReference>
<keyword evidence="5" id="KW-0238">DNA-binding</keyword>
<comment type="similarity">
    <text evidence="1">Belongs to the FPG family.</text>
</comment>
<reference evidence="11 12" key="1">
    <citation type="journal article" date="2007" name="Science">
        <title>Sea anemone genome reveals ancestral eumetazoan gene repertoire and genomic organization.</title>
        <authorList>
            <person name="Putnam N.H."/>
            <person name="Srivastava M."/>
            <person name="Hellsten U."/>
            <person name="Dirks B."/>
            <person name="Chapman J."/>
            <person name="Salamov A."/>
            <person name="Terry A."/>
            <person name="Shapiro H."/>
            <person name="Lindquist E."/>
            <person name="Kapitonov V.V."/>
            <person name="Jurka J."/>
            <person name="Genikhovich G."/>
            <person name="Grigoriev I.V."/>
            <person name="Lucas S.M."/>
            <person name="Steele R.E."/>
            <person name="Finnerty J.R."/>
            <person name="Technau U."/>
            <person name="Martindale M.Q."/>
            <person name="Rokhsar D.S."/>
        </authorList>
    </citation>
    <scope>NUCLEOTIDE SEQUENCE [LARGE SCALE GENOMIC DNA]</scope>
    <source>
        <strain evidence="12">CH2 X CH6</strain>
    </source>
</reference>